<keyword evidence="4" id="KW-0333">Golgi apparatus</keyword>
<keyword evidence="5 7" id="KW-0175">Coiled coil</keyword>
<evidence type="ECO:0000256" key="7">
    <source>
        <dbReference type="SAM" id="Coils"/>
    </source>
</evidence>
<feature type="coiled-coil region" evidence="7">
    <location>
        <begin position="113"/>
        <end position="147"/>
    </location>
</feature>
<dbReference type="AlphaFoldDB" id="A0A9J6CGI5"/>
<reference evidence="9" key="1">
    <citation type="submission" date="2021-03" db="EMBL/GenBank/DDBJ databases">
        <title>Chromosome level genome of the anhydrobiotic midge Polypedilum vanderplanki.</title>
        <authorList>
            <person name="Yoshida Y."/>
            <person name="Kikawada T."/>
            <person name="Gusev O."/>
        </authorList>
    </citation>
    <scope>NUCLEOTIDE SEQUENCE</scope>
    <source>
        <strain evidence="9">NIAS01</strain>
        <tissue evidence="9">Whole body or cell culture</tissue>
    </source>
</reference>
<gene>
    <name evidence="9" type="ORF">PVAND_010378</name>
</gene>
<dbReference type="GO" id="GO:0007030">
    <property type="term" value="P:Golgi organization"/>
    <property type="evidence" value="ECO:0007669"/>
    <property type="project" value="InterPro"/>
</dbReference>
<dbReference type="PANTHER" id="PTHR13815">
    <property type="entry name" value="GOLGIN-84"/>
    <property type="match status" value="1"/>
</dbReference>
<dbReference type="PANTHER" id="PTHR13815:SF7">
    <property type="entry name" value="GOLGIN SUBFAMILY A MEMBER 5"/>
    <property type="match status" value="1"/>
</dbReference>
<evidence type="ECO:0000256" key="6">
    <source>
        <dbReference type="ARBA" id="ARBA00023136"/>
    </source>
</evidence>
<keyword evidence="6 8" id="KW-0472">Membrane</keyword>
<feature type="transmembrane region" description="Helical" evidence="8">
    <location>
        <begin position="485"/>
        <end position="506"/>
    </location>
</feature>
<evidence type="ECO:0000313" key="10">
    <source>
        <dbReference type="Proteomes" id="UP001107558"/>
    </source>
</evidence>
<organism evidence="9 10">
    <name type="scientific">Polypedilum vanderplanki</name>
    <name type="common">Sleeping chironomid midge</name>
    <dbReference type="NCBI Taxonomy" id="319348"/>
    <lineage>
        <taxon>Eukaryota</taxon>
        <taxon>Metazoa</taxon>
        <taxon>Ecdysozoa</taxon>
        <taxon>Arthropoda</taxon>
        <taxon>Hexapoda</taxon>
        <taxon>Insecta</taxon>
        <taxon>Pterygota</taxon>
        <taxon>Neoptera</taxon>
        <taxon>Endopterygota</taxon>
        <taxon>Diptera</taxon>
        <taxon>Nematocera</taxon>
        <taxon>Chironomoidea</taxon>
        <taxon>Chironomidae</taxon>
        <taxon>Chironominae</taxon>
        <taxon>Polypedilum</taxon>
        <taxon>Polypedilum</taxon>
    </lineage>
</organism>
<name>A0A9J6CGI5_POLVA</name>
<sequence>MSWITKAESLLNNIDQKAASVLQNQQKNDGCENSQNLPKVQIPSSNKNILVLNKSTANSTLKRPSSKVSDMDYDSFSEKSVSSRHTVVDNQNDEYIYMKDTTQVETFSAEKELASTKIMLSELRIENNELKMEIESLHEQLKTNNNAQKTNELESAYAIIVNEKRDLTLMNQSLENSNANYIKTISELESNIMKLQQKELEMKQNLEYAKKETNDINIELQNYKVRAQNQLQMKEKLIEQLKSGSSQLEDNCSNDDNSSTLQIEIEQLKNDRNHLESELNLLTKRHEETKSFIEKLEHKHRMAEAAAEDKINSLNETIHQFVLKSTQYEDEIRLLKQENENVREEMFKQKTLMTTKLHEKENELKRLKNAYRESHVNTEIENRVQSLTQSLITKQNNLETMTAERNAMKLQYEKLSNQHEELLLQMRHQRPQVINMNINETDDVKSNFLTINPFDSHMSKKVKRAYSNFDQLGIRISRYLNRYPLARLFSVFYVCFLHLFVLVVLLQSTPSQ</sequence>
<evidence type="ECO:0000256" key="4">
    <source>
        <dbReference type="ARBA" id="ARBA00023034"/>
    </source>
</evidence>
<comment type="subcellular location">
    <subcellularLocation>
        <location evidence="1">Golgi apparatus membrane</location>
        <topology evidence="1">Single-pass type IV membrane protein</topology>
    </subcellularLocation>
</comment>
<evidence type="ECO:0008006" key="11">
    <source>
        <dbReference type="Google" id="ProtNLM"/>
    </source>
</evidence>
<dbReference type="EMBL" id="JADBJN010000001">
    <property type="protein sequence ID" value="KAG5680899.1"/>
    <property type="molecule type" value="Genomic_DNA"/>
</dbReference>
<evidence type="ECO:0000256" key="1">
    <source>
        <dbReference type="ARBA" id="ARBA00004409"/>
    </source>
</evidence>
<accession>A0A9J6CGI5</accession>
<dbReference type="GO" id="GO:0000301">
    <property type="term" value="P:retrograde transport, vesicle recycling within Golgi"/>
    <property type="evidence" value="ECO:0007669"/>
    <property type="project" value="TreeGrafter"/>
</dbReference>
<dbReference type="OrthoDB" id="248903at2759"/>
<dbReference type="GO" id="GO:0031985">
    <property type="term" value="C:Golgi cisterna"/>
    <property type="evidence" value="ECO:0007669"/>
    <property type="project" value="TreeGrafter"/>
</dbReference>
<feature type="coiled-coil region" evidence="7">
    <location>
        <begin position="171"/>
        <end position="425"/>
    </location>
</feature>
<keyword evidence="3 8" id="KW-1133">Transmembrane helix</keyword>
<dbReference type="InterPro" id="IPR019177">
    <property type="entry name" value="Golgin_subfamily_A_member_5"/>
</dbReference>
<dbReference type="GO" id="GO:0000139">
    <property type="term" value="C:Golgi membrane"/>
    <property type="evidence" value="ECO:0007669"/>
    <property type="project" value="UniProtKB-SubCell"/>
</dbReference>
<proteinExistence type="predicted"/>
<dbReference type="Proteomes" id="UP001107558">
    <property type="component" value="Chromosome 1"/>
</dbReference>
<evidence type="ECO:0000256" key="8">
    <source>
        <dbReference type="SAM" id="Phobius"/>
    </source>
</evidence>
<dbReference type="Pfam" id="PF09787">
    <property type="entry name" value="Golgin_A5"/>
    <property type="match status" value="1"/>
</dbReference>
<comment type="caution">
    <text evidence="9">The sequence shown here is derived from an EMBL/GenBank/DDBJ whole genome shotgun (WGS) entry which is preliminary data.</text>
</comment>
<keyword evidence="10" id="KW-1185">Reference proteome</keyword>
<evidence type="ECO:0000256" key="5">
    <source>
        <dbReference type="ARBA" id="ARBA00023054"/>
    </source>
</evidence>
<evidence type="ECO:0000256" key="2">
    <source>
        <dbReference type="ARBA" id="ARBA00022692"/>
    </source>
</evidence>
<evidence type="ECO:0000256" key="3">
    <source>
        <dbReference type="ARBA" id="ARBA00022989"/>
    </source>
</evidence>
<protein>
    <recommendedName>
        <fullName evidence="11">Golgin-84</fullName>
    </recommendedName>
</protein>
<evidence type="ECO:0000313" key="9">
    <source>
        <dbReference type="EMBL" id="KAG5680899.1"/>
    </source>
</evidence>
<keyword evidence="2 8" id="KW-0812">Transmembrane</keyword>